<reference evidence="10 11" key="1">
    <citation type="submission" date="2021-04" db="EMBL/GenBank/DDBJ databases">
        <authorList>
            <person name="Bliznina A."/>
        </authorList>
    </citation>
    <scope>NUCLEOTIDE SEQUENCE [LARGE SCALE GENOMIC DNA]</scope>
</reference>
<dbReference type="InterPro" id="IPR036291">
    <property type="entry name" value="NAD(P)-bd_dom_sf"/>
</dbReference>
<keyword evidence="6" id="KW-0299">Galactose metabolism</keyword>
<evidence type="ECO:0000313" key="10">
    <source>
        <dbReference type="EMBL" id="CAG5110265.1"/>
    </source>
</evidence>
<comment type="pathway">
    <text evidence="3">Carbohydrate metabolism; galactose metabolism.</text>
</comment>
<name>A0ABN7SY69_OIKDI</name>
<keyword evidence="11" id="KW-1185">Reference proteome</keyword>
<keyword evidence="5" id="KW-0520">NAD</keyword>
<keyword evidence="7" id="KW-0413">Isomerase</keyword>
<dbReference type="PANTHER" id="PTHR43725">
    <property type="entry name" value="UDP-GLUCOSE 4-EPIMERASE"/>
    <property type="match status" value="1"/>
</dbReference>
<evidence type="ECO:0000256" key="5">
    <source>
        <dbReference type="ARBA" id="ARBA00023027"/>
    </source>
</evidence>
<dbReference type="InterPro" id="IPR001509">
    <property type="entry name" value="Epimerase_deHydtase"/>
</dbReference>
<dbReference type="EMBL" id="OU015567">
    <property type="protein sequence ID" value="CAG5110265.1"/>
    <property type="molecule type" value="Genomic_DNA"/>
</dbReference>
<organism evidence="10 11">
    <name type="scientific">Oikopleura dioica</name>
    <name type="common">Tunicate</name>
    <dbReference type="NCBI Taxonomy" id="34765"/>
    <lineage>
        <taxon>Eukaryota</taxon>
        <taxon>Metazoa</taxon>
        <taxon>Chordata</taxon>
        <taxon>Tunicata</taxon>
        <taxon>Appendicularia</taxon>
        <taxon>Copelata</taxon>
        <taxon>Oikopleuridae</taxon>
        <taxon>Oikopleura</taxon>
    </lineage>
</organism>
<dbReference type="SUPFAM" id="SSF51735">
    <property type="entry name" value="NAD(P)-binding Rossmann-fold domains"/>
    <property type="match status" value="1"/>
</dbReference>
<sequence>MKAHGSRLLSASTAFLLFLFVTPPAASADEPTDEIVKSEPSKEILNHKEEILQELEKIVESDREDPESEEILKEMVFPDSEMEILVTGGAGFIGSHTVVELLEAGHHVTVIDDCSNTAPPTRAGGIPPSLERVQQIVGPIAAKRLKFVLGDVTDPQDLDFAFGHSKKHAVIHFAGLKAVGESKEKPLS</sequence>
<gene>
    <name evidence="10" type="ORF">OKIOD_LOCUS13445</name>
</gene>
<feature type="domain" description="NAD-dependent epimerase/dehydratase" evidence="9">
    <location>
        <begin position="84"/>
        <end position="187"/>
    </location>
</feature>
<dbReference type="PANTHER" id="PTHR43725:SF47">
    <property type="entry name" value="UDP-GLUCOSE 4-EPIMERASE"/>
    <property type="match status" value="1"/>
</dbReference>
<dbReference type="EC" id="5.1.3.2" evidence="4"/>
<evidence type="ECO:0000259" key="9">
    <source>
        <dbReference type="Pfam" id="PF01370"/>
    </source>
</evidence>
<accession>A0ABN7SY69</accession>
<evidence type="ECO:0000256" key="3">
    <source>
        <dbReference type="ARBA" id="ARBA00004947"/>
    </source>
</evidence>
<evidence type="ECO:0000256" key="2">
    <source>
        <dbReference type="ARBA" id="ARBA00001911"/>
    </source>
</evidence>
<evidence type="ECO:0000256" key="1">
    <source>
        <dbReference type="ARBA" id="ARBA00000083"/>
    </source>
</evidence>
<feature type="signal peptide" evidence="8">
    <location>
        <begin position="1"/>
        <end position="28"/>
    </location>
</feature>
<evidence type="ECO:0000256" key="4">
    <source>
        <dbReference type="ARBA" id="ARBA00013189"/>
    </source>
</evidence>
<protein>
    <recommendedName>
        <fullName evidence="4">UDP-glucose 4-epimerase</fullName>
        <ecNumber evidence="4">5.1.3.2</ecNumber>
    </recommendedName>
</protein>
<dbReference type="Pfam" id="PF01370">
    <property type="entry name" value="Epimerase"/>
    <property type="match status" value="1"/>
</dbReference>
<keyword evidence="8" id="KW-0732">Signal</keyword>
<evidence type="ECO:0000313" key="11">
    <source>
        <dbReference type="Proteomes" id="UP001158576"/>
    </source>
</evidence>
<keyword evidence="6" id="KW-0119">Carbohydrate metabolism</keyword>
<comment type="catalytic activity">
    <reaction evidence="1">
        <text>UDP-alpha-D-glucose = UDP-alpha-D-galactose</text>
        <dbReference type="Rhea" id="RHEA:22168"/>
        <dbReference type="ChEBI" id="CHEBI:58885"/>
        <dbReference type="ChEBI" id="CHEBI:66914"/>
        <dbReference type="EC" id="5.1.3.2"/>
    </reaction>
</comment>
<feature type="chain" id="PRO_5047477730" description="UDP-glucose 4-epimerase" evidence="8">
    <location>
        <begin position="29"/>
        <end position="188"/>
    </location>
</feature>
<evidence type="ECO:0000256" key="7">
    <source>
        <dbReference type="ARBA" id="ARBA00023235"/>
    </source>
</evidence>
<dbReference type="Gene3D" id="3.40.50.720">
    <property type="entry name" value="NAD(P)-binding Rossmann-like Domain"/>
    <property type="match status" value="1"/>
</dbReference>
<proteinExistence type="predicted"/>
<dbReference type="Proteomes" id="UP001158576">
    <property type="component" value="Chromosome 2"/>
</dbReference>
<comment type="cofactor">
    <cofactor evidence="2">
        <name>NAD(+)</name>
        <dbReference type="ChEBI" id="CHEBI:57540"/>
    </cofactor>
</comment>
<evidence type="ECO:0000256" key="8">
    <source>
        <dbReference type="SAM" id="SignalP"/>
    </source>
</evidence>
<evidence type="ECO:0000256" key="6">
    <source>
        <dbReference type="ARBA" id="ARBA00023144"/>
    </source>
</evidence>